<reference evidence="4" key="1">
    <citation type="submission" date="2021-06" db="EMBL/GenBank/DDBJ databases">
        <title>Genome Sequence of Mortierella hyaline Strain SCG-10, a Cold-Adapted, Nitrate-Reducing Fungus Isolated from Soil in Minnesota, USA.</title>
        <authorList>
            <person name="Aldossari N."/>
        </authorList>
    </citation>
    <scope>NUCLEOTIDE SEQUENCE</scope>
    <source>
        <strain evidence="4">SCG-10</strain>
    </source>
</reference>
<sequence>MKLMSIAASVAVASLSIVLAHCQSSGCSTTGTASCTNTSVVANLCCFESPGGLMLQTQFWDTNPSTGPVDSFTIHGLSSDNCDSTFSENCDPSRAYTNMASLLESNGASNTLDFMSKFWVDINGQNEHFWENVWATHGTCMSTLNPSCLPKGSARGAEAVAYFRTVITWYFNLKGSMIDGTFVPIDAPKTGSCPSTGIKYPPKAK</sequence>
<dbReference type="InterPro" id="IPR036430">
    <property type="entry name" value="RNase_T2-like_sf"/>
</dbReference>
<dbReference type="Pfam" id="PF00445">
    <property type="entry name" value="Ribonuclease_T2"/>
    <property type="match status" value="1"/>
</dbReference>
<dbReference type="AlphaFoldDB" id="A0A9P7XKD3"/>
<dbReference type="Gene3D" id="3.90.730.10">
    <property type="entry name" value="Ribonuclease T2-like"/>
    <property type="match status" value="2"/>
</dbReference>
<organism evidence="4 5">
    <name type="scientific">Linnemannia hyalina</name>
    <dbReference type="NCBI Taxonomy" id="64524"/>
    <lineage>
        <taxon>Eukaryota</taxon>
        <taxon>Fungi</taxon>
        <taxon>Fungi incertae sedis</taxon>
        <taxon>Mucoromycota</taxon>
        <taxon>Mortierellomycotina</taxon>
        <taxon>Mortierellomycetes</taxon>
        <taxon>Mortierellales</taxon>
        <taxon>Mortierellaceae</taxon>
        <taxon>Linnemannia</taxon>
    </lineage>
</organism>
<dbReference type="PANTHER" id="PTHR11240:SF22">
    <property type="entry name" value="RIBONUCLEASE T2"/>
    <property type="match status" value="1"/>
</dbReference>
<dbReference type="EMBL" id="JAHRHY010000026">
    <property type="protein sequence ID" value="KAG9061066.1"/>
    <property type="molecule type" value="Genomic_DNA"/>
</dbReference>
<proteinExistence type="inferred from homology"/>
<keyword evidence="3" id="KW-0732">Signal</keyword>
<dbReference type="SUPFAM" id="SSF55895">
    <property type="entry name" value="Ribonuclease Rh-like"/>
    <property type="match status" value="1"/>
</dbReference>
<dbReference type="Proteomes" id="UP000707451">
    <property type="component" value="Unassembled WGS sequence"/>
</dbReference>
<comment type="caution">
    <text evidence="4">The sequence shown here is derived from an EMBL/GenBank/DDBJ whole genome shotgun (WGS) entry which is preliminary data.</text>
</comment>
<keyword evidence="5" id="KW-1185">Reference proteome</keyword>
<feature type="signal peptide" evidence="3">
    <location>
        <begin position="1"/>
        <end position="22"/>
    </location>
</feature>
<evidence type="ECO:0000256" key="2">
    <source>
        <dbReference type="RuleBase" id="RU004328"/>
    </source>
</evidence>
<gene>
    <name evidence="4" type="primary">RNY1_2</name>
    <name evidence="4" type="ORF">KI688_007695</name>
</gene>
<evidence type="ECO:0000256" key="1">
    <source>
        <dbReference type="ARBA" id="ARBA00007469"/>
    </source>
</evidence>
<dbReference type="GO" id="GO:0033897">
    <property type="term" value="F:ribonuclease T2 activity"/>
    <property type="evidence" value="ECO:0007669"/>
    <property type="project" value="InterPro"/>
</dbReference>
<dbReference type="GO" id="GO:0005576">
    <property type="term" value="C:extracellular region"/>
    <property type="evidence" value="ECO:0007669"/>
    <property type="project" value="TreeGrafter"/>
</dbReference>
<protein>
    <submittedName>
        <fullName evidence="4">Ribonuclease T2-like</fullName>
    </submittedName>
</protein>
<evidence type="ECO:0000313" key="4">
    <source>
        <dbReference type="EMBL" id="KAG9061066.1"/>
    </source>
</evidence>
<feature type="chain" id="PRO_5040481601" evidence="3">
    <location>
        <begin position="23"/>
        <end position="205"/>
    </location>
</feature>
<evidence type="ECO:0000313" key="5">
    <source>
        <dbReference type="Proteomes" id="UP000707451"/>
    </source>
</evidence>
<evidence type="ECO:0000256" key="3">
    <source>
        <dbReference type="SAM" id="SignalP"/>
    </source>
</evidence>
<dbReference type="PANTHER" id="PTHR11240">
    <property type="entry name" value="RIBONUCLEASE T2"/>
    <property type="match status" value="1"/>
</dbReference>
<dbReference type="PROSITE" id="PS51257">
    <property type="entry name" value="PROKAR_LIPOPROTEIN"/>
    <property type="match status" value="1"/>
</dbReference>
<accession>A0A9P7XKD3</accession>
<dbReference type="OrthoDB" id="435754at2759"/>
<name>A0A9P7XKD3_9FUNG</name>
<dbReference type="GO" id="GO:0006401">
    <property type="term" value="P:RNA catabolic process"/>
    <property type="evidence" value="ECO:0007669"/>
    <property type="project" value="TreeGrafter"/>
</dbReference>
<dbReference type="InterPro" id="IPR001568">
    <property type="entry name" value="RNase_T2-like"/>
</dbReference>
<comment type="similarity">
    <text evidence="1 2">Belongs to the RNase T2 family.</text>
</comment>
<dbReference type="GO" id="GO:0003723">
    <property type="term" value="F:RNA binding"/>
    <property type="evidence" value="ECO:0007669"/>
    <property type="project" value="InterPro"/>
</dbReference>